<dbReference type="InterPro" id="IPR009506">
    <property type="entry name" value="YjiS-like"/>
</dbReference>
<reference evidence="3 4" key="1">
    <citation type="submission" date="2020-11" db="EMBL/GenBank/DDBJ databases">
        <title>Pseudomonas fulva producing VIM-24.</title>
        <authorList>
            <person name="Liu S."/>
        </authorList>
    </citation>
    <scope>NUCLEOTIDE SEQUENCE [LARGE SCALE GENOMIC DNA]</scope>
    <source>
        <strain evidence="3 4">ZDHY414</strain>
    </source>
</reference>
<dbReference type="RefSeq" id="WP_027913378.1">
    <property type="nucleotide sequence ID" value="NZ_BQHM01000001.1"/>
</dbReference>
<proteinExistence type="predicted"/>
<feature type="region of interest" description="Disordered" evidence="1">
    <location>
        <begin position="1"/>
        <end position="32"/>
    </location>
</feature>
<feature type="compositionally biased region" description="Basic and acidic residues" evidence="1">
    <location>
        <begin position="7"/>
        <end position="26"/>
    </location>
</feature>
<dbReference type="AlphaFoldDB" id="A0A7S9LHA8"/>
<evidence type="ECO:0000256" key="1">
    <source>
        <dbReference type="SAM" id="MobiDB-lite"/>
    </source>
</evidence>
<dbReference type="EMBL" id="CP064946">
    <property type="protein sequence ID" value="QPH49017.1"/>
    <property type="molecule type" value="Genomic_DNA"/>
</dbReference>
<evidence type="ECO:0000259" key="2">
    <source>
        <dbReference type="Pfam" id="PF06568"/>
    </source>
</evidence>
<evidence type="ECO:0000313" key="4">
    <source>
        <dbReference type="Proteomes" id="UP000594430"/>
    </source>
</evidence>
<sequence>MGSLSDVRIEPSVGDKEALQRSETHATPKASSRLQLMLRRWHTRRALLQLSDHELRDVGLSWQEARSEGRKPFWRP</sequence>
<dbReference type="Proteomes" id="UP000594430">
    <property type="component" value="Chromosome"/>
</dbReference>
<organism evidence="3 4">
    <name type="scientific">Pseudomonas fulva</name>
    <dbReference type="NCBI Taxonomy" id="47880"/>
    <lineage>
        <taxon>Bacteria</taxon>
        <taxon>Pseudomonadati</taxon>
        <taxon>Pseudomonadota</taxon>
        <taxon>Gammaproteobacteria</taxon>
        <taxon>Pseudomonadales</taxon>
        <taxon>Pseudomonadaceae</taxon>
        <taxon>Pseudomonas</taxon>
    </lineage>
</organism>
<name>A0A7S9LHA8_9PSED</name>
<dbReference type="Pfam" id="PF06568">
    <property type="entry name" value="YjiS-like"/>
    <property type="match status" value="1"/>
</dbReference>
<feature type="domain" description="YjiS-like" evidence="2">
    <location>
        <begin position="33"/>
        <end position="66"/>
    </location>
</feature>
<accession>A0A7S9LHA8</accession>
<protein>
    <submittedName>
        <fullName evidence="3">DUF1127 domain-containing protein</fullName>
    </submittedName>
</protein>
<gene>
    <name evidence="3" type="ORF">IZU98_22040</name>
</gene>
<evidence type="ECO:0000313" key="3">
    <source>
        <dbReference type="EMBL" id="QPH49017.1"/>
    </source>
</evidence>